<dbReference type="WBParaSite" id="MCU_004341-RB">
    <property type="protein sequence ID" value="MCU_004341-RB"/>
    <property type="gene ID" value="MCU_004341"/>
</dbReference>
<dbReference type="AlphaFoldDB" id="A0A5K3EZD1"/>
<reference evidence="1 2" key="1">
    <citation type="submission" date="2019-11" db="UniProtKB">
        <authorList>
            <consortium name="WormBaseParasite"/>
        </authorList>
    </citation>
    <scope>IDENTIFICATION</scope>
</reference>
<sequence>MRALQFIHPTASFEKKNLCECFVGGGGWIWNISVCVIPSLRIAPRNDMNDIEAQHTLRLLLQPTQICDVFVKPTNRFLGIGGSLFLHEKRNPVSLEQSVISRQAKVLDGSVNFQLHFLPTEAAVSTAVAFLQMKHHWPPSAEHYQPTGEAPGWQADFVLRFLPAAGRRKLLPHSLKLACDFIFSLPTLDEIWIILKKTDLTT</sequence>
<protein>
    <submittedName>
        <fullName evidence="1 2">FSA_C domain-containing protein</fullName>
    </submittedName>
</protein>
<evidence type="ECO:0000313" key="2">
    <source>
        <dbReference type="WBParaSite" id="MCU_004341-RB"/>
    </source>
</evidence>
<organism evidence="1">
    <name type="scientific">Mesocestoides corti</name>
    <name type="common">Flatworm</name>
    <dbReference type="NCBI Taxonomy" id="53468"/>
    <lineage>
        <taxon>Eukaryota</taxon>
        <taxon>Metazoa</taxon>
        <taxon>Spiralia</taxon>
        <taxon>Lophotrochozoa</taxon>
        <taxon>Platyhelminthes</taxon>
        <taxon>Cestoda</taxon>
        <taxon>Eucestoda</taxon>
        <taxon>Cyclophyllidea</taxon>
        <taxon>Mesocestoididae</taxon>
        <taxon>Mesocestoides</taxon>
    </lineage>
</organism>
<dbReference type="WBParaSite" id="MCU_004341-RA">
    <property type="protein sequence ID" value="MCU_004341-RA"/>
    <property type="gene ID" value="MCU_004341"/>
</dbReference>
<proteinExistence type="predicted"/>
<evidence type="ECO:0000313" key="1">
    <source>
        <dbReference type="WBParaSite" id="MCU_004341-RA"/>
    </source>
</evidence>
<accession>A0A5K3EZD1</accession>
<name>A0A5K3EZD1_MESCO</name>